<accession>A0ACC3C0P2</accession>
<organism evidence="1 2">
    <name type="scientific">Pyropia yezoensis</name>
    <name type="common">Susabi-nori</name>
    <name type="synonym">Porphyra yezoensis</name>
    <dbReference type="NCBI Taxonomy" id="2788"/>
    <lineage>
        <taxon>Eukaryota</taxon>
        <taxon>Rhodophyta</taxon>
        <taxon>Bangiophyceae</taxon>
        <taxon>Bangiales</taxon>
        <taxon>Bangiaceae</taxon>
        <taxon>Pyropia</taxon>
    </lineage>
</organism>
<dbReference type="Proteomes" id="UP000798662">
    <property type="component" value="Chromosome 2"/>
</dbReference>
<protein>
    <submittedName>
        <fullName evidence="1">Uncharacterized protein</fullName>
    </submittedName>
</protein>
<evidence type="ECO:0000313" key="2">
    <source>
        <dbReference type="Proteomes" id="UP000798662"/>
    </source>
</evidence>
<proteinExistence type="predicted"/>
<evidence type="ECO:0000313" key="1">
    <source>
        <dbReference type="EMBL" id="KAK1863695.1"/>
    </source>
</evidence>
<dbReference type="EMBL" id="CM020619">
    <property type="protein sequence ID" value="KAK1863695.1"/>
    <property type="molecule type" value="Genomic_DNA"/>
</dbReference>
<gene>
    <name evidence="1" type="ORF">I4F81_006249</name>
</gene>
<comment type="caution">
    <text evidence="1">The sequence shown here is derived from an EMBL/GenBank/DDBJ whole genome shotgun (WGS) entry which is preliminary data.</text>
</comment>
<name>A0ACC3C0P2_PYRYE</name>
<keyword evidence="2" id="KW-1185">Reference proteome</keyword>
<sequence length="284" mass="28300">MVAAPAPPPDTLRWGDVGIPRSHAAPLHGVTVVAIAALTVSYVAPVTALAGLANLGAVAALVGYPPLVAFAARPAVGVVQGALSPLLLSLLMGLVPAAVRAIVRLRRLACAADLDAAALGAHVAFEATTTLGVVLAAGALIPAAAALVSSPPAALGVLAAAASTQGLFYINYVLTQVGWALPLVLLDPGRLVRGGSPASSAATASPDGADGADGALSRLFVGGLDALVWAAAVRHALMVGMYLLRAFWPGVATSVALLGGGVAARRVVINRYGPVARHGHRKKH</sequence>
<reference evidence="1" key="1">
    <citation type="submission" date="2019-11" db="EMBL/GenBank/DDBJ databases">
        <title>Nori genome reveals adaptations in red seaweeds to the harsh intertidal environment.</title>
        <authorList>
            <person name="Wang D."/>
            <person name="Mao Y."/>
        </authorList>
    </citation>
    <scope>NUCLEOTIDE SEQUENCE</scope>
    <source>
        <tissue evidence="1">Gametophyte</tissue>
    </source>
</reference>